<evidence type="ECO:0000256" key="1">
    <source>
        <dbReference type="ARBA" id="ARBA00022723"/>
    </source>
</evidence>
<accession>A0A9D1PTU1</accession>
<dbReference type="InterPro" id="IPR051158">
    <property type="entry name" value="Metallophosphoesterase_sf"/>
</dbReference>
<dbReference type="EMBL" id="DXHV01000005">
    <property type="protein sequence ID" value="HIV99621.1"/>
    <property type="molecule type" value="Genomic_DNA"/>
</dbReference>
<reference evidence="6" key="1">
    <citation type="journal article" date="2021" name="PeerJ">
        <title>Extensive microbial diversity within the chicken gut microbiome revealed by metagenomics and culture.</title>
        <authorList>
            <person name="Gilroy R."/>
            <person name="Ravi A."/>
            <person name="Getino M."/>
            <person name="Pursley I."/>
            <person name="Horton D.L."/>
            <person name="Alikhan N.F."/>
            <person name="Baker D."/>
            <person name="Gharbi K."/>
            <person name="Hall N."/>
            <person name="Watson M."/>
            <person name="Adriaenssens E.M."/>
            <person name="Foster-Nyarko E."/>
            <person name="Jarju S."/>
            <person name="Secka A."/>
            <person name="Antonio M."/>
            <person name="Oren A."/>
            <person name="Chaudhuri R.R."/>
            <person name="La Ragione R."/>
            <person name="Hildebrand F."/>
            <person name="Pallen M.J."/>
        </authorList>
    </citation>
    <scope>NUCLEOTIDE SEQUENCE</scope>
    <source>
        <strain evidence="6">ChiHecec2B26-446</strain>
    </source>
</reference>
<dbReference type="Pfam" id="PF00149">
    <property type="entry name" value="Metallophos"/>
    <property type="match status" value="1"/>
</dbReference>
<feature type="transmembrane region" description="Helical" evidence="4">
    <location>
        <begin position="151"/>
        <end position="175"/>
    </location>
</feature>
<evidence type="ECO:0000256" key="3">
    <source>
        <dbReference type="SAM" id="MobiDB-lite"/>
    </source>
</evidence>
<keyword evidence="4" id="KW-0472">Membrane</keyword>
<evidence type="ECO:0000259" key="5">
    <source>
        <dbReference type="Pfam" id="PF00149"/>
    </source>
</evidence>
<dbReference type="Proteomes" id="UP000886752">
    <property type="component" value="Unassembled WGS sequence"/>
</dbReference>
<dbReference type="SUPFAM" id="SSF56300">
    <property type="entry name" value="Metallo-dependent phosphatases"/>
    <property type="match status" value="1"/>
</dbReference>
<keyword evidence="4" id="KW-0812">Transmembrane</keyword>
<sequence length="456" mass="49075">MPALLLLPIIPGLWLAFKAWRTGLPLVLRVPLMLLPLVISQIYNIQHTLFGSIAGPDVPAWILQLQIWAFMAMILVFLASLLWDTGRVLVRLARFLAGKGPSRQAPSTQDDRQDDRQAAGPEASSRKVDTVPPAPASSAPAGRPVLTRRRFLAGSAACSMGLFVPAGALVSGLGVSSAIAVPALHPWDLFVPELPDELDGLRLVHLADLHLGPLSRRASLARLVRSINEAEPDLVCLSGDLADGSPAWRCADATPRGSLARELAGLRSRFGTFACTGNHEYYSSYSRWMRLWKEQGIRFLHNEHVVLPVKNRASLVLGGLDDPVGGVRTSATSAFAKAPRDRERTFRVLLDHKPGAAAGNARTGAQLQLSGHTHGGQCLGLSQVIARANAGFVRGWYTPQGMPLYVTSGAALWSGFAMRLGVPSEAALICLHKGPELRFCEQPVPGCQQGKPPREA</sequence>
<organism evidence="6 7">
    <name type="scientific">Candidatus Desulfovibrio intestinipullorum</name>
    <dbReference type="NCBI Taxonomy" id="2838536"/>
    <lineage>
        <taxon>Bacteria</taxon>
        <taxon>Pseudomonadati</taxon>
        <taxon>Thermodesulfobacteriota</taxon>
        <taxon>Desulfovibrionia</taxon>
        <taxon>Desulfovibrionales</taxon>
        <taxon>Desulfovibrionaceae</taxon>
        <taxon>Desulfovibrio</taxon>
    </lineage>
</organism>
<name>A0A9D1PTU1_9BACT</name>
<evidence type="ECO:0000313" key="6">
    <source>
        <dbReference type="EMBL" id="HIV99621.1"/>
    </source>
</evidence>
<dbReference type="GO" id="GO:0016020">
    <property type="term" value="C:membrane"/>
    <property type="evidence" value="ECO:0007669"/>
    <property type="project" value="GOC"/>
</dbReference>
<keyword evidence="2" id="KW-0378">Hydrolase</keyword>
<gene>
    <name evidence="6" type="ORF">H9894_00260</name>
</gene>
<feature type="domain" description="Calcineurin-like phosphoesterase" evidence="5">
    <location>
        <begin position="201"/>
        <end position="375"/>
    </location>
</feature>
<feature type="region of interest" description="Disordered" evidence="3">
    <location>
        <begin position="100"/>
        <end position="142"/>
    </location>
</feature>
<evidence type="ECO:0000256" key="4">
    <source>
        <dbReference type="SAM" id="Phobius"/>
    </source>
</evidence>
<dbReference type="PANTHER" id="PTHR31302:SF31">
    <property type="entry name" value="PHOSPHODIESTERASE YAEI"/>
    <property type="match status" value="1"/>
</dbReference>
<comment type="caution">
    <text evidence="6">The sequence shown here is derived from an EMBL/GenBank/DDBJ whole genome shotgun (WGS) entry which is preliminary data.</text>
</comment>
<dbReference type="InterPro" id="IPR004843">
    <property type="entry name" value="Calcineurin-like_PHP"/>
</dbReference>
<dbReference type="AlphaFoldDB" id="A0A9D1PTU1"/>
<protein>
    <submittedName>
        <fullName evidence="6">Metallophosphoesterase</fullName>
    </submittedName>
</protein>
<proteinExistence type="predicted"/>
<evidence type="ECO:0000256" key="2">
    <source>
        <dbReference type="ARBA" id="ARBA00022801"/>
    </source>
</evidence>
<dbReference type="PANTHER" id="PTHR31302">
    <property type="entry name" value="TRANSMEMBRANE PROTEIN WITH METALLOPHOSPHOESTERASE DOMAIN-RELATED"/>
    <property type="match status" value="1"/>
</dbReference>
<reference evidence="6" key="2">
    <citation type="submission" date="2021-04" db="EMBL/GenBank/DDBJ databases">
        <authorList>
            <person name="Gilroy R."/>
        </authorList>
    </citation>
    <scope>NUCLEOTIDE SEQUENCE</scope>
    <source>
        <strain evidence="6">ChiHecec2B26-446</strain>
    </source>
</reference>
<dbReference type="CDD" id="cd07385">
    <property type="entry name" value="MPP_YkuE_C"/>
    <property type="match status" value="1"/>
</dbReference>
<keyword evidence="4" id="KW-1133">Transmembrane helix</keyword>
<evidence type="ECO:0000313" key="7">
    <source>
        <dbReference type="Proteomes" id="UP000886752"/>
    </source>
</evidence>
<dbReference type="InterPro" id="IPR029052">
    <property type="entry name" value="Metallo-depent_PP-like"/>
</dbReference>
<dbReference type="GO" id="GO:0046872">
    <property type="term" value="F:metal ion binding"/>
    <property type="evidence" value="ECO:0007669"/>
    <property type="project" value="UniProtKB-KW"/>
</dbReference>
<dbReference type="GO" id="GO:0008758">
    <property type="term" value="F:UDP-2,3-diacylglucosamine hydrolase activity"/>
    <property type="evidence" value="ECO:0007669"/>
    <property type="project" value="TreeGrafter"/>
</dbReference>
<feature type="transmembrane region" description="Helical" evidence="4">
    <location>
        <begin position="61"/>
        <end position="83"/>
    </location>
</feature>
<dbReference type="GO" id="GO:0009245">
    <property type="term" value="P:lipid A biosynthetic process"/>
    <property type="evidence" value="ECO:0007669"/>
    <property type="project" value="TreeGrafter"/>
</dbReference>
<dbReference type="Gene3D" id="3.60.21.10">
    <property type="match status" value="1"/>
</dbReference>
<keyword evidence="1" id="KW-0479">Metal-binding</keyword>